<dbReference type="AlphaFoldDB" id="A0A7G9WB66"/>
<accession>A0A7G9WB66</accession>
<reference evidence="1 2" key="1">
    <citation type="submission" date="2020-07" db="EMBL/GenBank/DDBJ databases">
        <title>Alkalicella. sp. LB2 genome.</title>
        <authorList>
            <person name="Postec A."/>
            <person name="Quemeneur M."/>
        </authorList>
    </citation>
    <scope>NUCLEOTIDE SEQUENCE [LARGE SCALE GENOMIC DNA]</scope>
    <source>
        <strain evidence="1 2">LB2</strain>
    </source>
</reference>
<proteinExistence type="predicted"/>
<keyword evidence="2" id="KW-1185">Reference proteome</keyword>
<dbReference type="KEGG" id="acae:HYG86_14705"/>
<name>A0A7G9WB66_ALKCA</name>
<evidence type="ECO:0000313" key="1">
    <source>
        <dbReference type="EMBL" id="QNO15928.1"/>
    </source>
</evidence>
<sequence>MRNRNEHLNFIDKNIEDNQSDEYFYYIAGYTEGGMPFGITWEEAIEQGLVEEKPSNEDDDFLLNEV</sequence>
<evidence type="ECO:0000313" key="2">
    <source>
        <dbReference type="Proteomes" id="UP000516160"/>
    </source>
</evidence>
<gene>
    <name evidence="1" type="ORF">HYG86_14705</name>
</gene>
<dbReference type="Proteomes" id="UP000516160">
    <property type="component" value="Chromosome"/>
</dbReference>
<organism evidence="1 2">
    <name type="scientific">Alkalicella caledoniensis</name>
    <dbReference type="NCBI Taxonomy" id="2731377"/>
    <lineage>
        <taxon>Bacteria</taxon>
        <taxon>Bacillati</taxon>
        <taxon>Bacillota</taxon>
        <taxon>Clostridia</taxon>
        <taxon>Eubacteriales</taxon>
        <taxon>Proteinivoracaceae</taxon>
        <taxon>Alkalicella</taxon>
    </lineage>
</organism>
<dbReference type="RefSeq" id="WP_213166326.1">
    <property type="nucleotide sequence ID" value="NZ_CP058559.1"/>
</dbReference>
<protein>
    <submittedName>
        <fullName evidence="1">Uncharacterized protein</fullName>
    </submittedName>
</protein>
<dbReference type="EMBL" id="CP058559">
    <property type="protein sequence ID" value="QNO15928.1"/>
    <property type="molecule type" value="Genomic_DNA"/>
</dbReference>